<organism evidence="1 2">
    <name type="scientific">Rhizocola hellebori</name>
    <dbReference type="NCBI Taxonomy" id="1392758"/>
    <lineage>
        <taxon>Bacteria</taxon>
        <taxon>Bacillati</taxon>
        <taxon>Actinomycetota</taxon>
        <taxon>Actinomycetes</taxon>
        <taxon>Micromonosporales</taxon>
        <taxon>Micromonosporaceae</taxon>
        <taxon>Rhizocola</taxon>
    </lineage>
</organism>
<keyword evidence="2" id="KW-1185">Reference proteome</keyword>
<reference evidence="1" key="1">
    <citation type="submission" date="2021-01" db="EMBL/GenBank/DDBJ databases">
        <title>Whole genome shotgun sequence of Rhizocola hellebori NBRC 109834.</title>
        <authorList>
            <person name="Komaki H."/>
            <person name="Tamura T."/>
        </authorList>
    </citation>
    <scope>NUCLEOTIDE SEQUENCE</scope>
    <source>
        <strain evidence="1">NBRC 109834</strain>
    </source>
</reference>
<accession>A0A8J3VHH2</accession>
<dbReference type="EMBL" id="BONY01000036">
    <property type="protein sequence ID" value="GIH07404.1"/>
    <property type="molecule type" value="Genomic_DNA"/>
</dbReference>
<comment type="caution">
    <text evidence="1">The sequence shown here is derived from an EMBL/GenBank/DDBJ whole genome shotgun (WGS) entry which is preliminary data.</text>
</comment>
<proteinExistence type="predicted"/>
<dbReference type="AlphaFoldDB" id="A0A8J3VHH2"/>
<dbReference type="Proteomes" id="UP000612899">
    <property type="component" value="Unassembled WGS sequence"/>
</dbReference>
<dbReference type="RefSeq" id="WP_203911194.1">
    <property type="nucleotide sequence ID" value="NZ_BONY01000036.1"/>
</dbReference>
<protein>
    <submittedName>
        <fullName evidence="1">Uncharacterized protein</fullName>
    </submittedName>
</protein>
<name>A0A8J3VHH2_9ACTN</name>
<gene>
    <name evidence="1" type="ORF">Rhe02_54710</name>
</gene>
<sequence length="80" mass="9166">MTYAANLEQLRSTVEMLQHAYDQARAELENDYWTPEMPYDVLRCRTTDGRYILLDALTALVQAQTVIVQAETVNSGKEEL</sequence>
<evidence type="ECO:0000313" key="2">
    <source>
        <dbReference type="Proteomes" id="UP000612899"/>
    </source>
</evidence>
<evidence type="ECO:0000313" key="1">
    <source>
        <dbReference type="EMBL" id="GIH07404.1"/>
    </source>
</evidence>